<keyword evidence="1" id="KW-0863">Zinc-finger</keyword>
<evidence type="ECO:0000313" key="5">
    <source>
        <dbReference type="Proteomes" id="UP001341840"/>
    </source>
</evidence>
<keyword evidence="5" id="KW-1185">Reference proteome</keyword>
<dbReference type="PROSITE" id="PS50158">
    <property type="entry name" value="ZF_CCHC"/>
    <property type="match status" value="1"/>
</dbReference>
<feature type="compositionally biased region" description="Basic residues" evidence="2">
    <location>
        <begin position="81"/>
        <end position="90"/>
    </location>
</feature>
<accession>A0ABU6V5L7</accession>
<keyword evidence="1" id="KW-0479">Metal-binding</keyword>
<evidence type="ECO:0000313" key="4">
    <source>
        <dbReference type="EMBL" id="MED6167208.1"/>
    </source>
</evidence>
<organism evidence="4 5">
    <name type="scientific">Stylosanthes scabra</name>
    <dbReference type="NCBI Taxonomy" id="79078"/>
    <lineage>
        <taxon>Eukaryota</taxon>
        <taxon>Viridiplantae</taxon>
        <taxon>Streptophyta</taxon>
        <taxon>Embryophyta</taxon>
        <taxon>Tracheophyta</taxon>
        <taxon>Spermatophyta</taxon>
        <taxon>Magnoliopsida</taxon>
        <taxon>eudicotyledons</taxon>
        <taxon>Gunneridae</taxon>
        <taxon>Pentapetalae</taxon>
        <taxon>rosids</taxon>
        <taxon>fabids</taxon>
        <taxon>Fabales</taxon>
        <taxon>Fabaceae</taxon>
        <taxon>Papilionoideae</taxon>
        <taxon>50 kb inversion clade</taxon>
        <taxon>dalbergioids sensu lato</taxon>
        <taxon>Dalbergieae</taxon>
        <taxon>Pterocarpus clade</taxon>
        <taxon>Stylosanthes</taxon>
    </lineage>
</organism>
<feature type="region of interest" description="Disordered" evidence="2">
    <location>
        <begin position="1"/>
        <end position="65"/>
    </location>
</feature>
<dbReference type="InterPro" id="IPR036875">
    <property type="entry name" value="Znf_CCHC_sf"/>
</dbReference>
<feature type="domain" description="CCHC-type" evidence="3">
    <location>
        <begin position="74"/>
        <end position="88"/>
    </location>
</feature>
<evidence type="ECO:0000256" key="2">
    <source>
        <dbReference type="SAM" id="MobiDB-lite"/>
    </source>
</evidence>
<reference evidence="4 5" key="1">
    <citation type="journal article" date="2023" name="Plants (Basel)">
        <title>Bridging the Gap: Combining Genomics and Transcriptomics Approaches to Understand Stylosanthes scabra, an Orphan Legume from the Brazilian Caatinga.</title>
        <authorList>
            <person name="Ferreira-Neto J.R.C."/>
            <person name="da Silva M.D."/>
            <person name="Binneck E."/>
            <person name="de Melo N.F."/>
            <person name="da Silva R.H."/>
            <person name="de Melo A.L.T.M."/>
            <person name="Pandolfi V."/>
            <person name="Bustamante F.O."/>
            <person name="Brasileiro-Vidal A.C."/>
            <person name="Benko-Iseppon A.M."/>
        </authorList>
    </citation>
    <scope>NUCLEOTIDE SEQUENCE [LARGE SCALE GENOMIC DNA]</scope>
    <source>
        <tissue evidence="4">Leaves</tissue>
    </source>
</reference>
<dbReference type="SUPFAM" id="SSF57756">
    <property type="entry name" value="Retrovirus zinc finger-like domains"/>
    <property type="match status" value="1"/>
</dbReference>
<sequence>MESYKATYMHSTNPIPGQELWETSEYNRLTAPKIKRKPGPLKTKRRKEASEEPSSSKKPKSTTNLKRQYKEFTCAYCGAKGHTKRSCKHRKTDDAAVAAATTADAATTDGAANLHETLQSEIDLTQPSYSQTDQVPHPDQPAPQTAPQVGRPDKLPPKRKVPPVDPMQGASAGTTSPLQDVYKMIPTPGFKPPRMK</sequence>
<dbReference type="Proteomes" id="UP001341840">
    <property type="component" value="Unassembled WGS sequence"/>
</dbReference>
<feature type="compositionally biased region" description="Polar residues" evidence="2">
    <location>
        <begin position="116"/>
        <end position="134"/>
    </location>
</feature>
<dbReference type="InterPro" id="IPR001878">
    <property type="entry name" value="Znf_CCHC"/>
</dbReference>
<evidence type="ECO:0000259" key="3">
    <source>
        <dbReference type="PROSITE" id="PS50158"/>
    </source>
</evidence>
<dbReference type="EMBL" id="JASCZI010151036">
    <property type="protein sequence ID" value="MED6167208.1"/>
    <property type="molecule type" value="Genomic_DNA"/>
</dbReference>
<gene>
    <name evidence="4" type="ORF">PIB30_000459</name>
</gene>
<protein>
    <recommendedName>
        <fullName evidence="3">CCHC-type domain-containing protein</fullName>
    </recommendedName>
</protein>
<evidence type="ECO:0000256" key="1">
    <source>
        <dbReference type="PROSITE-ProRule" id="PRU00047"/>
    </source>
</evidence>
<feature type="compositionally biased region" description="Basic residues" evidence="2">
    <location>
        <begin position="33"/>
        <end position="47"/>
    </location>
</feature>
<feature type="compositionally biased region" description="Low complexity" evidence="2">
    <location>
        <begin position="95"/>
        <end position="112"/>
    </location>
</feature>
<comment type="caution">
    <text evidence="4">The sequence shown here is derived from an EMBL/GenBank/DDBJ whole genome shotgun (WGS) entry which is preliminary data.</text>
</comment>
<feature type="region of interest" description="Disordered" evidence="2">
    <location>
        <begin position="79"/>
        <end position="196"/>
    </location>
</feature>
<proteinExistence type="predicted"/>
<name>A0ABU6V5L7_9FABA</name>
<keyword evidence="1" id="KW-0862">Zinc</keyword>